<accession>A0A095UW16</accession>
<evidence type="ECO:0000256" key="1">
    <source>
        <dbReference type="SAM" id="Phobius"/>
    </source>
</evidence>
<protein>
    <recommendedName>
        <fullName evidence="4">SGNH/GDSL hydrolase family protein</fullName>
    </recommendedName>
</protein>
<keyword evidence="1" id="KW-0812">Transmembrane</keyword>
<dbReference type="AlphaFoldDB" id="A0A095UW16"/>
<dbReference type="Proteomes" id="UP000029554">
    <property type="component" value="Unassembled WGS sequence"/>
</dbReference>
<evidence type="ECO:0000313" key="3">
    <source>
        <dbReference type="Proteomes" id="UP000029554"/>
    </source>
</evidence>
<gene>
    <name evidence="2" type="ORF">LG45_15060</name>
</gene>
<evidence type="ECO:0008006" key="4">
    <source>
        <dbReference type="Google" id="ProtNLM"/>
    </source>
</evidence>
<proteinExistence type="predicted"/>
<feature type="transmembrane region" description="Helical" evidence="1">
    <location>
        <begin position="12"/>
        <end position="31"/>
    </location>
</feature>
<keyword evidence="1" id="KW-1133">Transmembrane helix</keyword>
<comment type="caution">
    <text evidence="2">The sequence shown here is derived from an EMBL/GenBank/DDBJ whole genome shotgun (WGS) entry which is preliminary data.</text>
</comment>
<dbReference type="SUPFAM" id="SSF52266">
    <property type="entry name" value="SGNH hydrolase"/>
    <property type="match status" value="1"/>
</dbReference>
<organism evidence="2 3">
    <name type="scientific">Flavobacterium aquatile LMG 4008 = ATCC 11947</name>
    <dbReference type="NCBI Taxonomy" id="1453498"/>
    <lineage>
        <taxon>Bacteria</taxon>
        <taxon>Pseudomonadati</taxon>
        <taxon>Bacteroidota</taxon>
        <taxon>Flavobacteriia</taxon>
        <taxon>Flavobacteriales</taxon>
        <taxon>Flavobacteriaceae</taxon>
        <taxon>Flavobacterium</taxon>
    </lineage>
</organism>
<sequence length="296" mass="34728">MRQFIIFLAKGLAIIIITMVLLDLLYTAVFMQSDSRSKIDFLYNSKDKEYDVVFLGSSRVNNHFVPKIFNDNGYKTFNFGITRSRLDESALMLKLMIERKYKIKNLILQVDLNINTNDHSEAIRSLFMPYIHQSQIIRDHYKNIDEYPKLLYIPFYRYMNYDARIGFRETYNSAIHKPTNALSLDGFNPLMKNVRPLVPADLSKYSPKRNKSYDDIKKICKENNINLIAITTPICMSTINREYFDQIKLVYPEIRSFENAVTDDKYFATCGHMNQKGAIEFTKVVFNAYFKPKNVN</sequence>
<name>A0A095UW16_9FLAO</name>
<keyword evidence="1" id="KW-0472">Membrane</keyword>
<dbReference type="STRING" id="1453498.LG45_15060"/>
<dbReference type="eggNOG" id="COG2755">
    <property type="taxonomic scope" value="Bacteria"/>
</dbReference>
<keyword evidence="3" id="KW-1185">Reference proteome</keyword>
<dbReference type="RefSeq" id="WP_035128532.1">
    <property type="nucleotide sequence ID" value="NZ_JRHH01000006.1"/>
</dbReference>
<reference evidence="2 3" key="1">
    <citation type="submission" date="2014-09" db="EMBL/GenBank/DDBJ databases">
        <title>Whole Genome Shotgun of Flavobacterium aquatile LMG 4008.</title>
        <authorList>
            <person name="Gale A.N."/>
            <person name="Pipes S.E."/>
            <person name="Newman J.D."/>
        </authorList>
    </citation>
    <scope>NUCLEOTIDE SEQUENCE [LARGE SCALE GENOMIC DNA]</scope>
    <source>
        <strain evidence="2 3">LMG 4008</strain>
    </source>
</reference>
<dbReference type="EMBL" id="JRHH01000006">
    <property type="protein sequence ID" value="KGD66755.1"/>
    <property type="molecule type" value="Genomic_DNA"/>
</dbReference>
<evidence type="ECO:0000313" key="2">
    <source>
        <dbReference type="EMBL" id="KGD66755.1"/>
    </source>
</evidence>